<sequence>MATNQEGSGEGGSAELGTQDVGKIEQEHTEKNWLGWAGDLDATFSDVTICFGNRHFYAHKVILASRSEYFKSMFTNAFKESNQRTITLEDDDPEALGIMLNWMYVVDALPKLRQGEDGNREAIQELYMLADKYRVLGLAGAAMREILKTFSSKWDRYQVAQVLEFITKIDPATLKTYHDDIVKSIEGELLISIFNRDEYDDLLEQHPGLVKPINLALYNAGHEFGRGRFCARCSHHFKFNEEAGDSEYCPLCDRHASPCITKGGTVHQFHSQTKASLMVLVVASAQSNNPPRREYYLGDKVVVRATHLSLSVASHRIPIPETSNMDSSDEDSEEGWTRWCGNLSGLLEDPVLSDMSLLIDGRVYKVHKVILAARSDYFKTLFTGRFAESHHNKIAIKDDDPAAMDTMITYFYDRKALQHISAMRSCSQRARRIFDIFIVADKYRVAGLASTAIDLLLKDIPTRGPWDKTRAIIILKILTEFTDEQLSPYLGRVETALTGDKFRNLFELQEYDDLLEQHSRLQRVMKRHILQLGKRFGEAMRCPNCEYVWAPAMFSEIDWQQIKRCRSCFNFDYFDPWQE</sequence>
<gene>
    <name evidence="2" type="ORF">KVT40_004253</name>
</gene>
<evidence type="ECO:0000313" key="3">
    <source>
        <dbReference type="Proteomes" id="UP000809789"/>
    </source>
</evidence>
<evidence type="ECO:0000259" key="1">
    <source>
        <dbReference type="PROSITE" id="PS50097"/>
    </source>
</evidence>
<feature type="domain" description="BTB" evidence="1">
    <location>
        <begin position="45"/>
        <end position="104"/>
    </location>
</feature>
<dbReference type="PROSITE" id="PS50097">
    <property type="entry name" value="BTB"/>
    <property type="match status" value="2"/>
</dbReference>
<dbReference type="CDD" id="cd18186">
    <property type="entry name" value="BTB_POZ_ZBTB_KLHL-like"/>
    <property type="match status" value="2"/>
</dbReference>
<proteinExistence type="predicted"/>
<feature type="domain" description="BTB" evidence="1">
    <location>
        <begin position="353"/>
        <end position="415"/>
    </location>
</feature>
<evidence type="ECO:0000313" key="2">
    <source>
        <dbReference type="EMBL" id="KAG8628380.1"/>
    </source>
</evidence>
<dbReference type="PANTHER" id="PTHR24413">
    <property type="entry name" value="SPECKLE-TYPE POZ PROTEIN"/>
    <property type="match status" value="1"/>
</dbReference>
<dbReference type="AlphaFoldDB" id="A0A8K0PDS1"/>
<accession>A0A8K0PDS1</accession>
<organism evidence="2 3">
    <name type="scientific">Elsinoe batatas</name>
    <dbReference type="NCBI Taxonomy" id="2601811"/>
    <lineage>
        <taxon>Eukaryota</taxon>
        <taxon>Fungi</taxon>
        <taxon>Dikarya</taxon>
        <taxon>Ascomycota</taxon>
        <taxon>Pezizomycotina</taxon>
        <taxon>Dothideomycetes</taxon>
        <taxon>Dothideomycetidae</taxon>
        <taxon>Myriangiales</taxon>
        <taxon>Elsinoaceae</taxon>
        <taxon>Elsinoe</taxon>
    </lineage>
</organism>
<dbReference type="EMBL" id="JAESVG020000004">
    <property type="protein sequence ID" value="KAG8628380.1"/>
    <property type="molecule type" value="Genomic_DNA"/>
</dbReference>
<keyword evidence="3" id="KW-1185">Reference proteome</keyword>
<dbReference type="Pfam" id="PF00651">
    <property type="entry name" value="BTB"/>
    <property type="match status" value="2"/>
</dbReference>
<reference evidence="2" key="1">
    <citation type="submission" date="2021-07" db="EMBL/GenBank/DDBJ databases">
        <title>Elsinoe batatas strain:CRI-CJ2 Genome sequencing and assembly.</title>
        <authorList>
            <person name="Huang L."/>
        </authorList>
    </citation>
    <scope>NUCLEOTIDE SEQUENCE</scope>
    <source>
        <strain evidence="2">CRI-CJ2</strain>
    </source>
</reference>
<dbReference type="Proteomes" id="UP000809789">
    <property type="component" value="Unassembled WGS sequence"/>
</dbReference>
<dbReference type="InterPro" id="IPR011333">
    <property type="entry name" value="SKP1/BTB/POZ_sf"/>
</dbReference>
<dbReference type="SMART" id="SM00225">
    <property type="entry name" value="BTB"/>
    <property type="match status" value="2"/>
</dbReference>
<dbReference type="Gene3D" id="3.30.710.10">
    <property type="entry name" value="Potassium Channel Kv1.1, Chain A"/>
    <property type="match status" value="2"/>
</dbReference>
<dbReference type="SUPFAM" id="SSF54695">
    <property type="entry name" value="POZ domain"/>
    <property type="match status" value="2"/>
</dbReference>
<dbReference type="OrthoDB" id="6359816at2759"/>
<protein>
    <recommendedName>
        <fullName evidence="1">BTB domain-containing protein</fullName>
    </recommendedName>
</protein>
<dbReference type="InterPro" id="IPR000210">
    <property type="entry name" value="BTB/POZ_dom"/>
</dbReference>
<name>A0A8K0PDS1_9PEZI</name>
<comment type="caution">
    <text evidence="2">The sequence shown here is derived from an EMBL/GenBank/DDBJ whole genome shotgun (WGS) entry which is preliminary data.</text>
</comment>